<reference evidence="1 2" key="3">
    <citation type="journal article" date="2022" name="Microbiol. Spectr.">
        <title>Folding features and dynamics of 3D genome architecture in plant fungal pathogens.</title>
        <authorList>
            <person name="Xia C."/>
        </authorList>
    </citation>
    <scope>NUCLEOTIDE SEQUENCE [LARGE SCALE GENOMIC DNA]</scope>
    <source>
        <strain evidence="1 2">93-210</strain>
    </source>
</reference>
<evidence type="ECO:0000313" key="1">
    <source>
        <dbReference type="EMBL" id="KAI7945033.1"/>
    </source>
</evidence>
<organism evidence="1 2">
    <name type="scientific">Puccinia striiformis f. sp. tritici</name>
    <dbReference type="NCBI Taxonomy" id="168172"/>
    <lineage>
        <taxon>Eukaryota</taxon>
        <taxon>Fungi</taxon>
        <taxon>Dikarya</taxon>
        <taxon>Basidiomycota</taxon>
        <taxon>Pucciniomycotina</taxon>
        <taxon>Pucciniomycetes</taxon>
        <taxon>Pucciniales</taxon>
        <taxon>Pucciniaceae</taxon>
        <taxon>Puccinia</taxon>
    </lineage>
</organism>
<reference evidence="2" key="1">
    <citation type="journal article" date="2018" name="BMC Genomics">
        <title>Genomic insights into host adaptation between the wheat stripe rust pathogen (Puccinia striiformis f. sp. tritici) and the barley stripe rust pathogen (Puccinia striiformis f. sp. hordei).</title>
        <authorList>
            <person name="Xia C."/>
            <person name="Wang M."/>
            <person name="Yin C."/>
            <person name="Cornejo O.E."/>
            <person name="Hulbert S.H."/>
            <person name="Chen X."/>
        </authorList>
    </citation>
    <scope>NUCLEOTIDE SEQUENCE [LARGE SCALE GENOMIC DNA]</scope>
    <source>
        <strain evidence="2">93-210</strain>
    </source>
</reference>
<keyword evidence="2" id="KW-1185">Reference proteome</keyword>
<comment type="caution">
    <text evidence="1">The sequence shown here is derived from an EMBL/GenBank/DDBJ whole genome shotgun (WGS) entry which is preliminary data.</text>
</comment>
<reference evidence="2" key="2">
    <citation type="journal article" date="2018" name="Mol. Plant Microbe Interact.">
        <title>Genome sequence resources for the wheat stripe rust pathogen (Puccinia striiformis f. sp. tritici) and the barley stripe rust pathogen (Puccinia striiformis f. sp. hordei).</title>
        <authorList>
            <person name="Xia C."/>
            <person name="Wang M."/>
            <person name="Yin C."/>
            <person name="Cornejo O.E."/>
            <person name="Hulbert S.H."/>
            <person name="Chen X."/>
        </authorList>
    </citation>
    <scope>NUCLEOTIDE SEQUENCE [LARGE SCALE GENOMIC DNA]</scope>
    <source>
        <strain evidence="2">93-210</strain>
    </source>
</reference>
<dbReference type="Proteomes" id="UP001060170">
    <property type="component" value="Chromosome 10"/>
</dbReference>
<accession>A0ACC0E798</accession>
<protein>
    <submittedName>
        <fullName evidence="1">Uncharacterized protein</fullName>
    </submittedName>
</protein>
<name>A0ACC0E798_9BASI</name>
<sequence length="416" mass="46234">MIDWHPIDHPSVGNQRPSFQTPRCSTTILVSLTILRNLAWVPRAPVPGQREFMPLFELNTQGQAISGAFDTQGHPNINPGYFDPAQDLYTAGMMALQGQRGLFPSQSQTQLGWHSPSQLATQSSQAAMHSMGRGWQYPSESQLTKQYQTPTQPGGRLLSQPPSAVQSQALRDTCANTTSPKQTRPLKRRVPAPVVAENGQILIELEYLLFSRAVTQEVIQAIGSRKPKATQKKGWQPILPKKTETLPVWHINPGHHTWIQFQQGVVKKLGTSRDLLVPLLQDPDIIPLVKWQLCIPYCTKYAPARKFYAASAEDYVHFTQQIKENPGCKVAVKLIMTHPELVAKDTVHETCQNRSLTLNYGIVKAKAAIVREEAHLAVNPKAHTSSNPAAPYAAAIMSHIHATFGCNKESLWIKHP</sequence>
<gene>
    <name evidence="1" type="ORF">MJO28_010728</name>
</gene>
<evidence type="ECO:0000313" key="2">
    <source>
        <dbReference type="Proteomes" id="UP001060170"/>
    </source>
</evidence>
<dbReference type="EMBL" id="CM045874">
    <property type="protein sequence ID" value="KAI7945033.1"/>
    <property type="molecule type" value="Genomic_DNA"/>
</dbReference>
<proteinExistence type="predicted"/>